<evidence type="ECO:0000313" key="2">
    <source>
        <dbReference type="EMBL" id="TQD38958.1"/>
    </source>
</evidence>
<dbReference type="OrthoDB" id="1114329at2"/>
<organism evidence="2 3">
    <name type="scientific">Marilutibacter aestuarii</name>
    <dbReference type="NCBI Taxonomy" id="1706195"/>
    <lineage>
        <taxon>Bacteria</taxon>
        <taxon>Pseudomonadati</taxon>
        <taxon>Pseudomonadota</taxon>
        <taxon>Gammaproteobacteria</taxon>
        <taxon>Lysobacterales</taxon>
        <taxon>Lysobacteraceae</taxon>
        <taxon>Marilutibacter</taxon>
    </lineage>
</organism>
<keyword evidence="3" id="KW-1185">Reference proteome</keyword>
<dbReference type="EMBL" id="VICE01000154">
    <property type="protein sequence ID" value="TQD38958.1"/>
    <property type="molecule type" value="Genomic_DNA"/>
</dbReference>
<dbReference type="PANTHER" id="PTHR46580">
    <property type="entry name" value="SENSOR KINASE-RELATED"/>
    <property type="match status" value="1"/>
</dbReference>
<accession>A0A507ZTA4</accession>
<dbReference type="Gene3D" id="2.130.10.130">
    <property type="entry name" value="Integrin alpha, N-terminal"/>
    <property type="match status" value="1"/>
</dbReference>
<keyword evidence="1" id="KW-0732">Signal</keyword>
<evidence type="ECO:0000313" key="3">
    <source>
        <dbReference type="Proteomes" id="UP000318212"/>
    </source>
</evidence>
<dbReference type="PANTHER" id="PTHR46580:SF2">
    <property type="entry name" value="MAM DOMAIN-CONTAINING PROTEIN"/>
    <property type="match status" value="1"/>
</dbReference>
<dbReference type="Pfam" id="PF13517">
    <property type="entry name" value="FG-GAP_3"/>
    <property type="match status" value="2"/>
</dbReference>
<dbReference type="AlphaFoldDB" id="A0A507ZTA4"/>
<dbReference type="PROSITE" id="PS51257">
    <property type="entry name" value="PROKAR_LIPOPROTEIN"/>
    <property type="match status" value="1"/>
</dbReference>
<dbReference type="RefSeq" id="WP_141519753.1">
    <property type="nucleotide sequence ID" value="NZ_VICE01000154.1"/>
</dbReference>
<dbReference type="Gene3D" id="2.40.128.340">
    <property type="match status" value="1"/>
</dbReference>
<dbReference type="GO" id="GO:0008237">
    <property type="term" value="F:metallopeptidase activity"/>
    <property type="evidence" value="ECO:0007669"/>
    <property type="project" value="InterPro"/>
</dbReference>
<dbReference type="SUPFAM" id="SSF69318">
    <property type="entry name" value="Integrin alpha N-terminal domain"/>
    <property type="match status" value="1"/>
</dbReference>
<protein>
    <recommendedName>
        <fullName evidence="4">Peptidase M12B domain-containing protein</fullName>
    </recommendedName>
</protein>
<dbReference type="Proteomes" id="UP000318212">
    <property type="component" value="Unassembled WGS sequence"/>
</dbReference>
<dbReference type="InterPro" id="IPR013517">
    <property type="entry name" value="FG-GAP"/>
</dbReference>
<dbReference type="InterPro" id="IPR028994">
    <property type="entry name" value="Integrin_alpha_N"/>
</dbReference>
<dbReference type="InterPro" id="IPR024079">
    <property type="entry name" value="MetalloPept_cat_dom_sf"/>
</dbReference>
<comment type="caution">
    <text evidence="2">The sequence shown here is derived from an EMBL/GenBank/DDBJ whole genome shotgun (WGS) entry which is preliminary data.</text>
</comment>
<evidence type="ECO:0008006" key="4">
    <source>
        <dbReference type="Google" id="ProtNLM"/>
    </source>
</evidence>
<proteinExistence type="predicted"/>
<name>A0A507ZTA4_9GAMM</name>
<dbReference type="Pfam" id="PF13583">
    <property type="entry name" value="Reprolysin_4"/>
    <property type="match status" value="1"/>
</dbReference>
<evidence type="ECO:0000256" key="1">
    <source>
        <dbReference type="ARBA" id="ARBA00022729"/>
    </source>
</evidence>
<dbReference type="Gene3D" id="3.40.390.10">
    <property type="entry name" value="Collagenase (Catalytic Domain)"/>
    <property type="match status" value="1"/>
</dbReference>
<reference evidence="2 3" key="1">
    <citation type="submission" date="2019-06" db="EMBL/GenBank/DDBJ databases">
        <title>Lysobacter alkalisoli sp. nov. isolated from saline soil.</title>
        <authorList>
            <person name="Sun J.-Q."/>
            <person name="Xu L."/>
        </authorList>
    </citation>
    <scope>NUCLEOTIDE SEQUENCE [LARGE SCALE GENOMIC DNA]</scope>
    <source>
        <strain evidence="2 3">JCM 31130</strain>
    </source>
</reference>
<dbReference type="SUPFAM" id="SSF55486">
    <property type="entry name" value="Metalloproteases ('zincins'), catalytic domain"/>
    <property type="match status" value="1"/>
</dbReference>
<sequence length="774" mass="82563">MKNLSWLWVPAILCACTQTQDSAVEVERGAKLPTAMAPSGMVVAGASGAPRHSAFASAPDRGSLVDYVRDAGTRHSGAYTWRPVEVSEEHALRAIQSGHMSFMSPDGTPIRLAYDRHIEHPDGNWTWIGTAGDGQSAVITFGDAAAFGTIPQGNGELPLRLTSSDSRGWVVSTDRARLADIDNEATDPTRPDFLVPPKLAAARTAGMQAAGARAQAATSGGKTVIDVLVGYTNGFRVARGSQSAAQTRIRNLVDTTNQAYVTSQINAEIRLVHSMEVNFPDNTSNNDALSKLTGFQAPSTPKDPDPAFSALRAAREQYGADLVSLVRRFNSPENDGCGVAWLLGGGESGITPSDEYFGYSVVSDGTDAGDDGKSYYCRDETFAHELGHNLGSTHDAETADNDPGAYSFSFGYKITSASASFHTIMAYGDEGQMSYPVFSNPAITACGGRACGTSMADNARSINLTSPIIGAFRASVVAPPPGMATRIVSDFNGDGVSDVLWRNTASGANTIWPSAGTDGEIPVTRVANLVWMIPGIGDFNGDGEADLFWRNSKDGRNTIWRSASTTDEQFMPRVANLDWQVVGIGDLDGDGTDDVLWRNLRDGRNTYWPGANTEREQNLTRVANLAWSIVGLGDFDGDGQDDILWRNARDGRNTIWRSGDSNAETAVSARSASWIVAGVGDFDGDGKADILWRDPANGSNAVWPGAQASGAIARNGNAGTQWQVAGAGDYDGDRRADVLWRHAGTGLNTIWLSADPSNQRDVTTVRNTTWVIQK</sequence>
<gene>
    <name evidence="2" type="ORF">FKV25_15830</name>
</gene>